<feature type="transmembrane region" description="Helical" evidence="2">
    <location>
        <begin position="158"/>
        <end position="176"/>
    </location>
</feature>
<sequence length="179" mass="17835">MRSFLVPALISLGCLASCSRTPYTARPQSPAYHHSGVTTTHTGSPVSASAPASVAPAPAMPAAPAASHSQARPTRPAAGRSLPVARGRSLPSAAAAATAPLRPVVRKLLPSHHAESTARTQASSLGSSVLVILGILVATIAGAFLVVGAAFGASAGPLIVAALLFVGGIFVAVRGLRRK</sequence>
<proteinExistence type="predicted"/>
<keyword evidence="2" id="KW-1133">Transmembrane helix</keyword>
<evidence type="ECO:0000313" key="3">
    <source>
        <dbReference type="EMBL" id="MDU0370210.1"/>
    </source>
</evidence>
<keyword evidence="2" id="KW-0812">Transmembrane</keyword>
<feature type="compositionally biased region" description="Low complexity" evidence="1">
    <location>
        <begin position="33"/>
        <end position="71"/>
    </location>
</feature>
<feature type="transmembrane region" description="Helical" evidence="2">
    <location>
        <begin position="129"/>
        <end position="151"/>
    </location>
</feature>
<accession>A0ABU3TFR6</accession>
<organism evidence="3 4">
    <name type="scientific">Hymenobacter endophyticus</name>
    <dbReference type="NCBI Taxonomy" id="3076335"/>
    <lineage>
        <taxon>Bacteria</taxon>
        <taxon>Pseudomonadati</taxon>
        <taxon>Bacteroidota</taxon>
        <taxon>Cytophagia</taxon>
        <taxon>Cytophagales</taxon>
        <taxon>Hymenobacteraceae</taxon>
        <taxon>Hymenobacter</taxon>
    </lineage>
</organism>
<gene>
    <name evidence="3" type="ORF">ROI90_07385</name>
</gene>
<evidence type="ECO:0000256" key="2">
    <source>
        <dbReference type="SAM" id="Phobius"/>
    </source>
</evidence>
<reference evidence="3 4" key="1">
    <citation type="submission" date="2023-10" db="EMBL/GenBank/DDBJ databases">
        <title>Hymenobacter endophyticus sp. nov., an isolate from the leaf tissues of wheat.</title>
        <authorList>
            <person name="Dai Y."/>
        </authorList>
    </citation>
    <scope>NUCLEOTIDE SEQUENCE [LARGE SCALE GENOMIC DNA]</scope>
    <source>
        <strain evidence="3 4">ZK17L-C2</strain>
    </source>
</reference>
<dbReference type="Proteomes" id="UP001250698">
    <property type="component" value="Unassembled WGS sequence"/>
</dbReference>
<feature type="region of interest" description="Disordered" evidence="1">
    <location>
        <begin position="25"/>
        <end position="83"/>
    </location>
</feature>
<keyword evidence="2" id="KW-0472">Membrane</keyword>
<name>A0ABU3TFR6_9BACT</name>
<evidence type="ECO:0000256" key="1">
    <source>
        <dbReference type="SAM" id="MobiDB-lite"/>
    </source>
</evidence>
<protein>
    <submittedName>
        <fullName evidence="3">Uncharacterized protein</fullName>
    </submittedName>
</protein>
<keyword evidence="4" id="KW-1185">Reference proteome</keyword>
<dbReference type="EMBL" id="JAWDJT010000003">
    <property type="protein sequence ID" value="MDU0370210.1"/>
    <property type="molecule type" value="Genomic_DNA"/>
</dbReference>
<evidence type="ECO:0000313" key="4">
    <source>
        <dbReference type="Proteomes" id="UP001250698"/>
    </source>
</evidence>
<comment type="caution">
    <text evidence="3">The sequence shown here is derived from an EMBL/GenBank/DDBJ whole genome shotgun (WGS) entry which is preliminary data.</text>
</comment>
<dbReference type="RefSeq" id="WP_315997691.1">
    <property type="nucleotide sequence ID" value="NZ_JAWDJT010000003.1"/>
</dbReference>